<dbReference type="STRING" id="478820.A0A196SCY6"/>
<protein>
    <submittedName>
        <fullName evidence="4">Uncharacterized protein</fullName>
    </submittedName>
</protein>
<sequence length="310" mass="36697">MDDIRKLLDHLMGPNRDGERRQGEVDDFRDPRVCKPYLLGFCLHDRLASSKYDIGPCNLIHDPELKKKYEADPHRRSYNYESILYSELQDHVRACDRRISNAVARFKIDGMDNLMKMEEFDDVKDLAADISKMEDQVEELQKMGKDELAEELQEKINTNVEMKASIQAMHVKDEKEKLPPEVNPLNATPAQKTRICNVCGGMLSVYDIDQRIADHFIGKSHIAFLAIRKKLRQLQAMGITRGTRPSYRDYYRDDRRDDRRDSHRDSYRDDRRDSHRDDRRDSHRSRRSDDYHRHSSRDRSRSRSHRSHCH</sequence>
<comment type="caution">
    <text evidence="4">The sequence shown here is derived from an EMBL/GenBank/DDBJ whole genome shotgun (WGS) entry which is preliminary data.</text>
</comment>
<comment type="similarity">
    <text evidence="1">Belongs to the Luc7 family.</text>
</comment>
<dbReference type="Pfam" id="PF03194">
    <property type="entry name" value="LUC7"/>
    <property type="match status" value="1"/>
</dbReference>
<evidence type="ECO:0000313" key="4">
    <source>
        <dbReference type="EMBL" id="OAO13992.1"/>
    </source>
</evidence>
<reference evidence="4 5" key="1">
    <citation type="submission" date="2016-05" db="EMBL/GenBank/DDBJ databases">
        <title>Nuclear genome of Blastocystis sp. subtype 1 NandII.</title>
        <authorList>
            <person name="Gentekaki E."/>
            <person name="Curtis B."/>
            <person name="Stairs C."/>
            <person name="Eme L."/>
            <person name="Herman E."/>
            <person name="Klimes V."/>
            <person name="Arias M.C."/>
            <person name="Elias M."/>
            <person name="Hilliou F."/>
            <person name="Klute M."/>
            <person name="Malik S.-B."/>
            <person name="Pightling A."/>
            <person name="Rachubinski R."/>
            <person name="Salas D."/>
            <person name="Schlacht A."/>
            <person name="Suga H."/>
            <person name="Archibald J."/>
            <person name="Ball S.G."/>
            <person name="Clark G."/>
            <person name="Dacks J."/>
            <person name="Van Der Giezen M."/>
            <person name="Tsaousis A."/>
            <person name="Roger A."/>
        </authorList>
    </citation>
    <scope>NUCLEOTIDE SEQUENCE [LARGE SCALE GENOMIC DNA]</scope>
    <source>
        <strain evidence="5">ATCC 50177 / NandII</strain>
    </source>
</reference>
<feature type="region of interest" description="Disordered" evidence="3">
    <location>
        <begin position="244"/>
        <end position="310"/>
    </location>
</feature>
<evidence type="ECO:0000256" key="2">
    <source>
        <dbReference type="SAM" id="Coils"/>
    </source>
</evidence>
<accession>A0A196SCY6</accession>
<dbReference type="EMBL" id="LXWW01000305">
    <property type="protein sequence ID" value="OAO13992.1"/>
    <property type="molecule type" value="Genomic_DNA"/>
</dbReference>
<evidence type="ECO:0000256" key="3">
    <source>
        <dbReference type="SAM" id="MobiDB-lite"/>
    </source>
</evidence>
<dbReference type="PANTHER" id="PTHR12375">
    <property type="entry name" value="RNA-BINDING PROTEIN LUC7-RELATED"/>
    <property type="match status" value="1"/>
</dbReference>
<name>A0A196SCY6_BLAHN</name>
<dbReference type="GO" id="GO:0003729">
    <property type="term" value="F:mRNA binding"/>
    <property type="evidence" value="ECO:0007669"/>
    <property type="project" value="InterPro"/>
</dbReference>
<dbReference type="Proteomes" id="UP000078348">
    <property type="component" value="Unassembled WGS sequence"/>
</dbReference>
<evidence type="ECO:0000313" key="5">
    <source>
        <dbReference type="Proteomes" id="UP000078348"/>
    </source>
</evidence>
<feature type="coiled-coil region" evidence="2">
    <location>
        <begin position="123"/>
        <end position="165"/>
    </location>
</feature>
<dbReference type="InterPro" id="IPR004882">
    <property type="entry name" value="Luc7-rel"/>
</dbReference>
<keyword evidence="5" id="KW-1185">Reference proteome</keyword>
<dbReference type="GO" id="GO:0005685">
    <property type="term" value="C:U1 snRNP"/>
    <property type="evidence" value="ECO:0007669"/>
    <property type="project" value="InterPro"/>
</dbReference>
<proteinExistence type="inferred from homology"/>
<gene>
    <name evidence="4" type="ORF">AV274_4338</name>
</gene>
<dbReference type="OrthoDB" id="153872at2759"/>
<dbReference type="GO" id="GO:0006376">
    <property type="term" value="P:mRNA splice site recognition"/>
    <property type="evidence" value="ECO:0007669"/>
    <property type="project" value="InterPro"/>
</dbReference>
<dbReference type="AlphaFoldDB" id="A0A196SCY6"/>
<evidence type="ECO:0000256" key="1">
    <source>
        <dbReference type="ARBA" id="ARBA00005655"/>
    </source>
</evidence>
<keyword evidence="2" id="KW-0175">Coiled coil</keyword>
<feature type="compositionally biased region" description="Basic and acidic residues" evidence="3">
    <location>
        <begin position="246"/>
        <end position="301"/>
    </location>
</feature>
<organism evidence="4 5">
    <name type="scientific">Blastocystis sp. subtype 1 (strain ATCC 50177 / NandII)</name>
    <dbReference type="NCBI Taxonomy" id="478820"/>
    <lineage>
        <taxon>Eukaryota</taxon>
        <taxon>Sar</taxon>
        <taxon>Stramenopiles</taxon>
        <taxon>Bigyra</taxon>
        <taxon>Opalozoa</taxon>
        <taxon>Opalinata</taxon>
        <taxon>Blastocystidae</taxon>
        <taxon>Blastocystis</taxon>
    </lineage>
</organism>